<organism evidence="1 2">
    <name type="scientific">Coraliomargarita sinensis</name>
    <dbReference type="NCBI Taxonomy" id="2174842"/>
    <lineage>
        <taxon>Bacteria</taxon>
        <taxon>Pseudomonadati</taxon>
        <taxon>Verrucomicrobiota</taxon>
        <taxon>Opitutia</taxon>
        <taxon>Puniceicoccales</taxon>
        <taxon>Coraliomargaritaceae</taxon>
        <taxon>Coraliomargarita</taxon>
    </lineage>
</organism>
<evidence type="ECO:0000313" key="2">
    <source>
        <dbReference type="Proteomes" id="UP000247099"/>
    </source>
</evidence>
<reference evidence="1 2" key="1">
    <citation type="submission" date="2018-05" db="EMBL/GenBank/DDBJ databases">
        <title>Coraliomargarita sinensis sp. nov., isolated from a marine solar saltern.</title>
        <authorList>
            <person name="Zhou L.Y."/>
        </authorList>
    </citation>
    <scope>NUCLEOTIDE SEQUENCE [LARGE SCALE GENOMIC DNA]</scope>
    <source>
        <strain evidence="1 2">WN38</strain>
    </source>
</reference>
<dbReference type="EMBL" id="QHJQ01000005">
    <property type="protein sequence ID" value="PXA04081.1"/>
    <property type="molecule type" value="Genomic_DNA"/>
</dbReference>
<evidence type="ECO:0008006" key="3">
    <source>
        <dbReference type="Google" id="ProtNLM"/>
    </source>
</evidence>
<sequence length="324" mass="36409">MKRLGSDGREIHDFGQVGPVACPVAYDPVSRKAYRYVCASGFSSMKDFSQIRAFSMQSGEVSVVQELPLNQWVLWFLEWVKSADGKNGQLLGIWATDRPIDGQVCIEHRLFVIDPDDPNPKFRPLCRDAYKPLAFCRRRRTMAFSGAEGAYLVGLRGERIASLGADQLDTAHGGSFDPSGRPQVALGGNGIHLWNFETNSCSRFTRHGRHPVWSSDGQSLWYAGSSAALMRYDFETGRDETVIAIQPDRFPDFWKSRAPAISRCGRFLAAMLSTKRLKGVTQRAGGIETRERIFSADNCLCILDLQRAGFWRIEGSYYSAFRWI</sequence>
<proteinExistence type="predicted"/>
<dbReference type="InterPro" id="IPR011044">
    <property type="entry name" value="Quino_amine_DH_bsu"/>
</dbReference>
<dbReference type="SUPFAM" id="SSF50969">
    <property type="entry name" value="YVTN repeat-like/Quinoprotein amine dehydrogenase"/>
    <property type="match status" value="1"/>
</dbReference>
<name>A0A317ZL36_9BACT</name>
<accession>A0A317ZL36</accession>
<dbReference type="InterPro" id="IPR015943">
    <property type="entry name" value="WD40/YVTN_repeat-like_dom_sf"/>
</dbReference>
<keyword evidence="2" id="KW-1185">Reference proteome</keyword>
<gene>
    <name evidence="1" type="ORF">DDZ13_08565</name>
</gene>
<evidence type="ECO:0000313" key="1">
    <source>
        <dbReference type="EMBL" id="PXA04081.1"/>
    </source>
</evidence>
<dbReference type="Proteomes" id="UP000247099">
    <property type="component" value="Unassembled WGS sequence"/>
</dbReference>
<dbReference type="AlphaFoldDB" id="A0A317ZL36"/>
<dbReference type="InParanoid" id="A0A317ZL36"/>
<dbReference type="Gene3D" id="2.130.10.10">
    <property type="entry name" value="YVTN repeat-like/Quinoprotein amine dehydrogenase"/>
    <property type="match status" value="1"/>
</dbReference>
<comment type="caution">
    <text evidence="1">The sequence shown here is derived from an EMBL/GenBank/DDBJ whole genome shotgun (WGS) entry which is preliminary data.</text>
</comment>
<protein>
    <recommendedName>
        <fullName evidence="3">WD40 repeat domain-containing protein</fullName>
    </recommendedName>
</protein>